<organism evidence="2">
    <name type="scientific">freshwater metagenome</name>
    <dbReference type="NCBI Taxonomy" id="449393"/>
    <lineage>
        <taxon>unclassified sequences</taxon>
        <taxon>metagenomes</taxon>
        <taxon>ecological metagenomes</taxon>
    </lineage>
</organism>
<proteinExistence type="predicted"/>
<evidence type="ECO:0000313" key="2">
    <source>
        <dbReference type="EMBL" id="CAB4623525.1"/>
    </source>
</evidence>
<name>A0A6J6IFN7_9ZZZZ</name>
<evidence type="ECO:0000313" key="1">
    <source>
        <dbReference type="EMBL" id="CAB4608560.1"/>
    </source>
</evidence>
<dbReference type="EMBL" id="CAEZVK010000012">
    <property type="protein sequence ID" value="CAB4623525.1"/>
    <property type="molecule type" value="Genomic_DNA"/>
</dbReference>
<dbReference type="InterPro" id="IPR012675">
    <property type="entry name" value="Beta-grasp_dom_sf"/>
</dbReference>
<evidence type="ECO:0000313" key="3">
    <source>
        <dbReference type="EMBL" id="CAB4918228.1"/>
    </source>
</evidence>
<dbReference type="Pfam" id="PF02597">
    <property type="entry name" value="ThiS"/>
    <property type="match status" value="1"/>
</dbReference>
<dbReference type="InterPro" id="IPR003749">
    <property type="entry name" value="ThiS/MoaD-like"/>
</dbReference>
<accession>A0A6J6IFN7</accession>
<protein>
    <submittedName>
        <fullName evidence="2">Unannotated protein</fullName>
    </submittedName>
</protein>
<gene>
    <name evidence="1" type="ORF">UFOPK1827_01114</name>
    <name evidence="2" type="ORF">UFOPK2000_00233</name>
    <name evidence="3" type="ORF">UFOPK3708_00098</name>
</gene>
<dbReference type="AlphaFoldDB" id="A0A6J6IFN7"/>
<dbReference type="CDD" id="cd17506">
    <property type="entry name" value="Ubl_SAMP2_like"/>
    <property type="match status" value="1"/>
</dbReference>
<dbReference type="EMBL" id="CAFBNA010000003">
    <property type="protein sequence ID" value="CAB4918228.1"/>
    <property type="molecule type" value="Genomic_DNA"/>
</dbReference>
<reference evidence="2" key="1">
    <citation type="submission" date="2020-05" db="EMBL/GenBank/DDBJ databases">
        <authorList>
            <person name="Chiriac C."/>
            <person name="Salcher M."/>
            <person name="Ghai R."/>
            <person name="Kavagutti S V."/>
        </authorList>
    </citation>
    <scope>NUCLEOTIDE SEQUENCE</scope>
</reference>
<dbReference type="InterPro" id="IPR016155">
    <property type="entry name" value="Mopterin_synth/thiamin_S_b"/>
</dbReference>
<dbReference type="EMBL" id="CAEZUO010000050">
    <property type="protein sequence ID" value="CAB4608560.1"/>
    <property type="molecule type" value="Genomic_DNA"/>
</dbReference>
<dbReference type="Gene3D" id="3.10.20.30">
    <property type="match status" value="1"/>
</dbReference>
<sequence length="68" mass="7513">MQVKVRLHNPRRDLEIEGPITIINLLARLDLNREAVLVVRDGELVPGDESLSDDDSIEIRPVISGGAL</sequence>
<dbReference type="SUPFAM" id="SSF54285">
    <property type="entry name" value="MoaD/ThiS"/>
    <property type="match status" value="1"/>
</dbReference>